<organism evidence="2 3">
    <name type="scientific">Micromonas commoda (strain RCC299 / NOUM17 / CCMP2709)</name>
    <name type="common">Picoplanktonic green alga</name>
    <dbReference type="NCBI Taxonomy" id="296587"/>
    <lineage>
        <taxon>Eukaryota</taxon>
        <taxon>Viridiplantae</taxon>
        <taxon>Chlorophyta</taxon>
        <taxon>Mamiellophyceae</taxon>
        <taxon>Mamiellales</taxon>
        <taxon>Mamiellaceae</taxon>
        <taxon>Micromonas</taxon>
    </lineage>
</organism>
<dbReference type="InterPro" id="IPR017627">
    <property type="entry name" value="UGHY"/>
</dbReference>
<keyword evidence="1" id="KW-0732">Signal</keyword>
<dbReference type="FunCoup" id="C1E4R7">
    <property type="interactions" value="156"/>
</dbReference>
<feature type="signal peptide" evidence="1">
    <location>
        <begin position="1"/>
        <end position="18"/>
    </location>
</feature>
<evidence type="ECO:0000256" key="1">
    <source>
        <dbReference type="SAM" id="SignalP"/>
    </source>
</evidence>
<name>C1E4R7_MICCC</name>
<dbReference type="GO" id="GO:0071522">
    <property type="term" value="F:ureidoglycine aminohydrolase activity"/>
    <property type="evidence" value="ECO:0007669"/>
    <property type="project" value="InterPro"/>
</dbReference>
<dbReference type="PANTHER" id="PTHR34571:SF1">
    <property type="entry name" value="(S)-UREIDOGLYCINE AMINOHYDROLASE"/>
    <property type="match status" value="1"/>
</dbReference>
<dbReference type="RefSeq" id="XP_002501507.1">
    <property type="nucleotide sequence ID" value="XM_002501461.1"/>
</dbReference>
<reference evidence="2 3" key="1">
    <citation type="journal article" date="2009" name="Science">
        <title>Green evolution and dynamic adaptations revealed by genomes of the marine picoeukaryotes Micromonas.</title>
        <authorList>
            <person name="Worden A.Z."/>
            <person name="Lee J.H."/>
            <person name="Mock T."/>
            <person name="Rouze P."/>
            <person name="Simmons M.P."/>
            <person name="Aerts A.L."/>
            <person name="Allen A.E."/>
            <person name="Cuvelier M.L."/>
            <person name="Derelle E."/>
            <person name="Everett M.V."/>
            <person name="Foulon E."/>
            <person name="Grimwood J."/>
            <person name="Gundlach H."/>
            <person name="Henrissat B."/>
            <person name="Napoli C."/>
            <person name="McDonald S.M."/>
            <person name="Parker M.S."/>
            <person name="Rombauts S."/>
            <person name="Salamov A."/>
            <person name="Von Dassow P."/>
            <person name="Badger J.H."/>
            <person name="Coutinho P.M."/>
            <person name="Demir E."/>
            <person name="Dubchak I."/>
            <person name="Gentemann C."/>
            <person name="Eikrem W."/>
            <person name="Gready J.E."/>
            <person name="John U."/>
            <person name="Lanier W."/>
            <person name="Lindquist E.A."/>
            <person name="Lucas S."/>
            <person name="Mayer K.F."/>
            <person name="Moreau H."/>
            <person name="Not F."/>
            <person name="Otillar R."/>
            <person name="Panaud O."/>
            <person name="Pangilinan J."/>
            <person name="Paulsen I."/>
            <person name="Piegu B."/>
            <person name="Poliakov A."/>
            <person name="Robbens S."/>
            <person name="Schmutz J."/>
            <person name="Toulza E."/>
            <person name="Wyss T."/>
            <person name="Zelensky A."/>
            <person name="Zhou K."/>
            <person name="Armbrust E.V."/>
            <person name="Bhattacharya D."/>
            <person name="Goodenough U.W."/>
            <person name="Van de Peer Y."/>
            <person name="Grigoriev I.V."/>
        </authorList>
    </citation>
    <scope>NUCLEOTIDE SEQUENCE [LARGE SCALE GENOMIC DNA]</scope>
    <source>
        <strain evidence="3">RCC299 / NOUM17</strain>
    </source>
</reference>
<dbReference type="PANTHER" id="PTHR34571">
    <property type="entry name" value="(S)-UREIDOGLYCINE AMINOHYDROLASE"/>
    <property type="match status" value="1"/>
</dbReference>
<dbReference type="STRING" id="296587.C1E4R7"/>
<dbReference type="GeneID" id="8242793"/>
<dbReference type="NCBIfam" id="TIGR03214">
    <property type="entry name" value="ura-cupin"/>
    <property type="match status" value="1"/>
</dbReference>
<feature type="chain" id="PRO_5002908941" description="Cupin 2 conserved barrel domain-containing protein" evidence="1">
    <location>
        <begin position="19"/>
        <end position="310"/>
    </location>
</feature>
<dbReference type="OMA" id="DVRHDMH"/>
<dbReference type="AlphaFoldDB" id="C1E4R7"/>
<dbReference type="InParanoid" id="C1E4R7"/>
<accession>C1E4R7</accession>
<dbReference type="OrthoDB" id="4965688at2759"/>
<dbReference type="InterPro" id="IPR014710">
    <property type="entry name" value="RmlC-like_jellyroll"/>
</dbReference>
<dbReference type="InterPro" id="IPR044697">
    <property type="entry name" value="UGlyAH_cupin_C"/>
</dbReference>
<keyword evidence="3" id="KW-1185">Reference proteome</keyword>
<dbReference type="Gene3D" id="2.60.120.10">
    <property type="entry name" value="Jelly Rolls"/>
    <property type="match status" value="1"/>
</dbReference>
<dbReference type="SUPFAM" id="SSF51182">
    <property type="entry name" value="RmlC-like cupins"/>
    <property type="match status" value="1"/>
</dbReference>
<dbReference type="CDD" id="cd02212">
    <property type="entry name" value="cupin_UGlyAH_C"/>
    <property type="match status" value="1"/>
</dbReference>
<dbReference type="InterPro" id="IPR011051">
    <property type="entry name" value="RmlC_Cupin_sf"/>
</dbReference>
<dbReference type="KEGG" id="mis:MICPUN_97304"/>
<sequence>MILLLAILALLCTDAVVAAKIPGPSPYAAVDARNAGAEFDNLPGFTRSRYARDHALITPESRVYTGLFGWRETNAAWFVTPAMAGGPTFSMYQALMRPGASSGMPEPGTWRFVFVMDGKISVQDDLELTDGGGAASGRYNDLTHGHFAYFPADHRHKITTSEGASLLIYEKKYVPPSGGVAEAIGPNPPTPRFLVGHTDDLPNIETPGEVFGLKKLLPQSLEWDVNFHVMDFNPGEHLYVKEIHYNQHGLMLLEGKGVYRLGDDWYSVQAGDVIWMAPYVTQWYAALGYKRSRYIILKDTNRDPINTNAP</sequence>
<dbReference type="eggNOG" id="ENOG502QS1M">
    <property type="taxonomic scope" value="Eukaryota"/>
</dbReference>
<evidence type="ECO:0008006" key="4">
    <source>
        <dbReference type="Google" id="ProtNLM"/>
    </source>
</evidence>
<evidence type="ECO:0000313" key="2">
    <source>
        <dbReference type="EMBL" id="ACO62765.1"/>
    </source>
</evidence>
<proteinExistence type="predicted"/>
<dbReference type="Proteomes" id="UP000002009">
    <property type="component" value="Chromosome 4"/>
</dbReference>
<gene>
    <name evidence="2" type="ORF">MICPUN_97304</name>
</gene>
<dbReference type="EMBL" id="CP001325">
    <property type="protein sequence ID" value="ACO62765.1"/>
    <property type="molecule type" value="Genomic_DNA"/>
</dbReference>
<protein>
    <recommendedName>
        <fullName evidence="4">Cupin 2 conserved barrel domain-containing protein</fullName>
    </recommendedName>
</protein>
<evidence type="ECO:0000313" key="3">
    <source>
        <dbReference type="Proteomes" id="UP000002009"/>
    </source>
</evidence>